<evidence type="ECO:0000313" key="2">
    <source>
        <dbReference type="Proteomes" id="UP001500433"/>
    </source>
</evidence>
<gene>
    <name evidence="1" type="ORF">GCM10023311_21990</name>
</gene>
<dbReference type="Proteomes" id="UP001500433">
    <property type="component" value="Unassembled WGS sequence"/>
</dbReference>
<evidence type="ECO:0008006" key="3">
    <source>
        <dbReference type="Google" id="ProtNLM"/>
    </source>
</evidence>
<dbReference type="EMBL" id="BAABJH010000005">
    <property type="protein sequence ID" value="GAA4896845.1"/>
    <property type="molecule type" value="Genomic_DNA"/>
</dbReference>
<reference evidence="2" key="1">
    <citation type="journal article" date="2019" name="Int. J. Syst. Evol. Microbiol.">
        <title>The Global Catalogue of Microorganisms (GCM) 10K type strain sequencing project: providing services to taxonomists for standard genome sequencing and annotation.</title>
        <authorList>
            <consortium name="The Broad Institute Genomics Platform"/>
            <consortium name="The Broad Institute Genome Sequencing Center for Infectious Disease"/>
            <person name="Wu L."/>
            <person name="Ma J."/>
        </authorList>
    </citation>
    <scope>NUCLEOTIDE SEQUENCE [LARGE SCALE GENOMIC DNA]</scope>
    <source>
        <strain evidence="2">JCM 18274</strain>
    </source>
</reference>
<keyword evidence="2" id="KW-1185">Reference proteome</keyword>
<comment type="caution">
    <text evidence="1">The sequence shown here is derived from an EMBL/GenBank/DDBJ whole genome shotgun (WGS) entry which is preliminary data.</text>
</comment>
<organism evidence="1 2">
    <name type="scientific">Flaviramulus aquimarinus</name>
    <dbReference type="NCBI Taxonomy" id="1170456"/>
    <lineage>
        <taxon>Bacteria</taxon>
        <taxon>Pseudomonadati</taxon>
        <taxon>Bacteroidota</taxon>
        <taxon>Flavobacteriia</taxon>
        <taxon>Flavobacteriales</taxon>
        <taxon>Flavobacteriaceae</taxon>
        <taxon>Flaviramulus</taxon>
    </lineage>
</organism>
<name>A0ABP9FBG0_9FLAO</name>
<accession>A0ABP9FBG0</accession>
<sequence length="253" mass="28904">MSSNVTNQEVTVKPGTYKFSMTHVDVSKQYKISAIKENMVINQLETPEGYQALRVLANPNITREIGTFDVLKGEQLSITIEVFNITRPGGVRTETKVSTFKYIYKTKPRGKWQTTFGFNFIHLGNNNTFFSKSVDSIYVITEGTNQNKYDFHPTLMFTWLKNNNDEFNVGFSGGLGYDLEKSLSVFLGGSLIYNQNITLTLGIAFHNQKKLNSNYEEGDIIKENLTFEQLHGDFIRINPFISLSFRLDKNPFK</sequence>
<proteinExistence type="predicted"/>
<evidence type="ECO:0000313" key="1">
    <source>
        <dbReference type="EMBL" id="GAA4896845.1"/>
    </source>
</evidence>
<protein>
    <recommendedName>
        <fullName evidence="3">Outer membrane protein beta-barrel domain-containing protein</fullName>
    </recommendedName>
</protein>